<feature type="coiled-coil region" evidence="1">
    <location>
        <begin position="72"/>
        <end position="99"/>
    </location>
</feature>
<keyword evidence="1" id="KW-0175">Coiled coil</keyword>
<dbReference type="OrthoDB" id="8965057at2759"/>
<feature type="region of interest" description="Disordered" evidence="2">
    <location>
        <begin position="383"/>
        <end position="425"/>
    </location>
</feature>
<dbReference type="AlphaFoldDB" id="A0A077YXZ1"/>
<keyword evidence="4" id="KW-1185">Reference proteome</keyword>
<feature type="compositionally biased region" description="Polar residues" evidence="2">
    <location>
        <begin position="520"/>
        <end position="535"/>
    </location>
</feature>
<reference evidence="3" key="2">
    <citation type="submission" date="2014-03" db="EMBL/GenBank/DDBJ databases">
        <title>The whipworm genome and dual-species transcriptomics of an intimate host-pathogen interaction.</title>
        <authorList>
            <person name="Foth B.J."/>
            <person name="Tsai I.J."/>
            <person name="Reid A.J."/>
            <person name="Bancroft A.J."/>
            <person name="Nichol S."/>
            <person name="Tracey A."/>
            <person name="Holroyd N."/>
            <person name="Cotton J.A."/>
            <person name="Stanley E.J."/>
            <person name="Zarowiecki M."/>
            <person name="Liu J.Z."/>
            <person name="Huckvale T."/>
            <person name="Cooper P.J."/>
            <person name="Grencis R.K."/>
            <person name="Berriman M."/>
        </authorList>
    </citation>
    <scope>NUCLEOTIDE SEQUENCE [LARGE SCALE GENOMIC DNA]</scope>
</reference>
<gene>
    <name evidence="3" type="ORF">TTRE_0000125501</name>
</gene>
<feature type="region of interest" description="Disordered" evidence="2">
    <location>
        <begin position="514"/>
        <end position="552"/>
    </location>
</feature>
<feature type="region of interest" description="Disordered" evidence="2">
    <location>
        <begin position="283"/>
        <end position="306"/>
    </location>
</feature>
<reference evidence="3" key="1">
    <citation type="submission" date="2014-01" db="EMBL/GenBank/DDBJ databases">
        <authorList>
            <person name="Aslett M."/>
        </authorList>
    </citation>
    <scope>NUCLEOTIDE SEQUENCE</scope>
</reference>
<evidence type="ECO:0000313" key="4">
    <source>
        <dbReference type="Proteomes" id="UP000030665"/>
    </source>
</evidence>
<feature type="region of interest" description="Disordered" evidence="2">
    <location>
        <begin position="887"/>
        <end position="910"/>
    </location>
</feature>
<evidence type="ECO:0000313" key="3">
    <source>
        <dbReference type="EMBL" id="CDW52992.1"/>
    </source>
</evidence>
<feature type="region of interest" description="Disordered" evidence="2">
    <location>
        <begin position="220"/>
        <end position="246"/>
    </location>
</feature>
<feature type="compositionally biased region" description="Basic and acidic residues" evidence="2">
    <location>
        <begin position="407"/>
        <end position="423"/>
    </location>
</feature>
<sequence length="1006" mass="111175">MPFTLRTVDQYKHYCSMLKTATVGTTTAQPQAGNQVESTGSSPDDGLQLTQVALLACIRQLGSLHDQSMLMVRCLYDELEEVDRRVDKLTNRMQTVRKHANELPLPDAEAVRPYGELEMNLWIANAPFYYFALRTSESAGSLKHFLSVKRHYCSAKPEEFGDALGTNQTNLFLCESRPDSLRLLYARSSSREDYPFGLQKPKTTDSFAVQTEPDEVFTDDSSFSVDFRRPRPRRRSSFSADTPLPTPEEKVQKFVAACKPTTLEVDLPAAMLKRMSRKWATSNANAQSQWKSATTADSEGTFGQPSYRTSISPSCAAGSVSPLQEDVIDSLTDDEEMAATERDHHESVDLFQCAAAKEYLYDFAPFYRRQRIGGIKQFLSLRRPKRSPTTQRAHKSEYTSFNDADDTCDRWSKEKKEPPEGNHTKTSFDIANSIKCFLKKSFSFRSSSSVVRQPSQKVPTADRFRLESLDEKTAVGEKRSVRNHYVNAKSSLPISTSSQVMNLATLLRRHASFKRPASRHVTTQVKSSSPRNSGDSAYLSGGEKRARPASIVSGDSQISLGLGERVHSNTYHPGYQINYPEECTNSISKASTPLIASALPNHVLVKQLNRVRHATPSPSCSPSMRSNSSAVESNYSCDQEGYFTSMHHDCGVPMVRVSNRNQENGPRDIRPKEDAGYGRSLAFQSCKPLSHSSTPYATWLQSRNPQKCQKMATVGRKPSQRHGNTGTINRPVVFPRTAGLQVILNRQGLSAAPVCHSGYKSCGHNVTNNEPTKVPIVPTSTVAPSMQIGFKPQPAPKLLSAGTYGPKFAVVNPHAWSGNVVLAPGVASPAPMDDHVYPLANAKPIENGATSFENQSCLCRPAACSLPPRNRRMVVALAPSAAQSINHYENHPGSIERPARQPVKSPREEKVTEMSDSVDTANLLSKSEVAAPAGGLEPFDQWLMAKFHVEEQETRLKEAKALEQAKLDALMDLQKLTLASPDLGRRCKMEAALTNALPYAGIRFLD</sequence>
<evidence type="ECO:0000256" key="2">
    <source>
        <dbReference type="SAM" id="MobiDB-lite"/>
    </source>
</evidence>
<accession>A0A077YXZ1</accession>
<organism evidence="3 4">
    <name type="scientific">Trichuris trichiura</name>
    <name type="common">Whipworm</name>
    <name type="synonym">Trichocephalus trichiurus</name>
    <dbReference type="NCBI Taxonomy" id="36087"/>
    <lineage>
        <taxon>Eukaryota</taxon>
        <taxon>Metazoa</taxon>
        <taxon>Ecdysozoa</taxon>
        <taxon>Nematoda</taxon>
        <taxon>Enoplea</taxon>
        <taxon>Dorylaimia</taxon>
        <taxon>Trichinellida</taxon>
        <taxon>Trichuridae</taxon>
        <taxon>Trichuris</taxon>
    </lineage>
</organism>
<evidence type="ECO:0000256" key="1">
    <source>
        <dbReference type="SAM" id="Coils"/>
    </source>
</evidence>
<proteinExistence type="predicted"/>
<name>A0A077YXZ1_TRITR</name>
<dbReference type="Proteomes" id="UP000030665">
    <property type="component" value="Unassembled WGS sequence"/>
</dbReference>
<protein>
    <submittedName>
        <fullName evidence="3">Serine</fullName>
    </submittedName>
</protein>
<dbReference type="EMBL" id="HG805837">
    <property type="protein sequence ID" value="CDW52992.1"/>
    <property type="molecule type" value="Genomic_DNA"/>
</dbReference>
<dbReference type="Gene3D" id="1.20.5.340">
    <property type="match status" value="1"/>
</dbReference>